<dbReference type="CDD" id="cd03344">
    <property type="entry name" value="GroEL"/>
    <property type="match status" value="1"/>
</dbReference>
<dbReference type="NCBIfam" id="NF009488">
    <property type="entry name" value="PRK12850.1"/>
    <property type="match status" value="1"/>
</dbReference>
<dbReference type="InterPro" id="IPR027410">
    <property type="entry name" value="TCP-1-like_intermed_sf"/>
</dbReference>
<dbReference type="InterPro" id="IPR027413">
    <property type="entry name" value="GROEL-like_equatorial_sf"/>
</dbReference>
<dbReference type="NCBIfam" id="NF009487">
    <property type="entry name" value="PRK12849.1"/>
    <property type="match status" value="1"/>
</dbReference>
<dbReference type="NCBIfam" id="TIGR02348">
    <property type="entry name" value="GroEL"/>
    <property type="match status" value="1"/>
</dbReference>
<evidence type="ECO:0000313" key="4">
    <source>
        <dbReference type="EMBL" id="EZG78213.1"/>
    </source>
</evidence>
<protein>
    <submittedName>
        <fullName evidence="4">Cpn60 chaperonin family protein</fullName>
    </submittedName>
</protein>
<dbReference type="NCBIfam" id="NF009489">
    <property type="entry name" value="PRK12851.1"/>
    <property type="match status" value="1"/>
</dbReference>
<evidence type="ECO:0000256" key="1">
    <source>
        <dbReference type="ARBA" id="ARBA00006607"/>
    </source>
</evidence>
<dbReference type="Pfam" id="PF00118">
    <property type="entry name" value="Cpn60_TCP1"/>
    <property type="match status" value="1"/>
</dbReference>
<dbReference type="eggNOG" id="KOG0356">
    <property type="taxonomic scope" value="Eukaryota"/>
</dbReference>
<dbReference type="Gene3D" id="1.10.560.10">
    <property type="entry name" value="GroEL-like equatorial domain"/>
    <property type="match status" value="1"/>
</dbReference>
<keyword evidence="2" id="KW-0143">Chaperone</keyword>
<dbReference type="InterPro" id="IPR027409">
    <property type="entry name" value="GroEL-like_apical_dom_sf"/>
</dbReference>
<dbReference type="EMBL" id="AFNH02000305">
    <property type="protein sequence ID" value="EZG78213.1"/>
    <property type="molecule type" value="Genomic_DNA"/>
</dbReference>
<keyword evidence="5" id="KW-1185">Reference proteome</keyword>
<dbReference type="PANTHER" id="PTHR45633">
    <property type="entry name" value="60 KDA HEAT SHOCK PROTEIN, MITOCHONDRIAL"/>
    <property type="match status" value="1"/>
</dbReference>
<dbReference type="InterPro" id="IPR001844">
    <property type="entry name" value="Cpn60/GroEL"/>
</dbReference>
<dbReference type="OMA" id="TDTDKME"/>
<dbReference type="GO" id="GO:0140662">
    <property type="term" value="F:ATP-dependent protein folding chaperone"/>
    <property type="evidence" value="ECO:0007669"/>
    <property type="project" value="InterPro"/>
</dbReference>
<dbReference type="OrthoDB" id="1733909at2759"/>
<dbReference type="GO" id="GO:0042026">
    <property type="term" value="P:protein refolding"/>
    <property type="evidence" value="ECO:0007669"/>
    <property type="project" value="InterPro"/>
</dbReference>
<dbReference type="RefSeq" id="XP_011129402.1">
    <property type="nucleotide sequence ID" value="XM_011131100.1"/>
</dbReference>
<reference evidence="4" key="1">
    <citation type="submission" date="2013-12" db="EMBL/GenBank/DDBJ databases">
        <authorList>
            <person name="Omoto C.K."/>
            <person name="Sibley D."/>
            <person name="Venepally P."/>
            <person name="Hadjithomas M."/>
            <person name="Karamycheva S."/>
            <person name="Brunk B."/>
            <person name="Roos D."/>
            <person name="Caler E."/>
            <person name="Lorenzi H."/>
        </authorList>
    </citation>
    <scope>NUCLEOTIDE SEQUENCE</scope>
</reference>
<dbReference type="SUPFAM" id="SSF48592">
    <property type="entry name" value="GroEL equatorial domain-like"/>
    <property type="match status" value="1"/>
</dbReference>
<dbReference type="FunFam" id="3.50.7.10:FF:000001">
    <property type="entry name" value="60 kDa chaperonin"/>
    <property type="match status" value="1"/>
</dbReference>
<dbReference type="NCBIfam" id="NF000592">
    <property type="entry name" value="PRK00013.1"/>
    <property type="match status" value="1"/>
</dbReference>
<dbReference type="InterPro" id="IPR002423">
    <property type="entry name" value="Cpn60/GroEL/TCP-1"/>
</dbReference>
<dbReference type="GO" id="GO:0005524">
    <property type="term" value="F:ATP binding"/>
    <property type="evidence" value="ECO:0007669"/>
    <property type="project" value="InterPro"/>
</dbReference>
<evidence type="ECO:0000313" key="5">
    <source>
        <dbReference type="Proteomes" id="UP000019763"/>
    </source>
</evidence>
<dbReference type="Gene3D" id="3.30.260.10">
    <property type="entry name" value="TCP-1-like chaperonin intermediate domain"/>
    <property type="match status" value="1"/>
</dbReference>
<accession>A0A023BAC3</accession>
<gene>
    <name evidence="4" type="ORF">GNI_039730</name>
</gene>
<sequence length="557" mass="59525">MLTNWRGSHRGFSVAADPKVVCRGQEARTQILEGCDVLADAVGATLGPRGRNVIIQQAYGGPKITKDGVTVARSIELADPLHELGASLLKQVAQSANNASGDGTTTATVLAREIYKRGCEAVAAGLKPMEVLKGMKLATDEVLDYLQENSRAVSSSEELFHVAKVSANGDEAIGRLIADSVSKVGREGVVTVSEGKTVDHAVQFTEGYELDRGYVSPYFVTDGKTGRCVMEDKPMVLLSEDKITSLKYIMPALEHCAQNNRELLLVADDYDTEVLTALILNRLRGGLKVCAVKAPSFGEYRKRILEDLAVMTSATVLSKERSKEIATVAELGCIEKAVVDKDKCLVMRGSEVNGHLEEHVQKIRNQLKESDVTEYEASKLKERLAKLTSGVAVIQVGGNSEVELAELKDRVEDALNATRAAMAEGVLPGGGSALLFAARSIAGLAGANREQDAGIDIVRKACEVPLRKIAQNAGFEGAVVAGDLLRESKLGEGFDAMTGQYVDMYKAGILDPTMVVVTALKDASSVARLMCTTEAAVYNRPAERAQPNVGLPGGNDF</sequence>
<dbReference type="VEuPathDB" id="CryptoDB:GNI_039730"/>
<proteinExistence type="inferred from homology"/>
<name>A0A023BAC3_GRENI</name>
<dbReference type="AlphaFoldDB" id="A0A023BAC3"/>
<dbReference type="Proteomes" id="UP000019763">
    <property type="component" value="Unassembled WGS sequence"/>
</dbReference>
<dbReference type="GeneID" id="22911524"/>
<dbReference type="PRINTS" id="PR00298">
    <property type="entry name" value="CHAPERONIN60"/>
</dbReference>
<evidence type="ECO:0000256" key="3">
    <source>
        <dbReference type="RuleBase" id="RU000418"/>
    </source>
</evidence>
<dbReference type="SMR" id="A0A023BAC3"/>
<organism evidence="4 5">
    <name type="scientific">Gregarina niphandrodes</name>
    <name type="common">Septate eugregarine</name>
    <dbReference type="NCBI Taxonomy" id="110365"/>
    <lineage>
        <taxon>Eukaryota</taxon>
        <taxon>Sar</taxon>
        <taxon>Alveolata</taxon>
        <taxon>Apicomplexa</taxon>
        <taxon>Conoidasida</taxon>
        <taxon>Gregarinasina</taxon>
        <taxon>Eugregarinorida</taxon>
        <taxon>Gregarinidae</taxon>
        <taxon>Gregarina</taxon>
    </lineage>
</organism>
<comment type="caution">
    <text evidence="4">The sequence shown here is derived from an EMBL/GenBank/DDBJ whole genome shotgun (WGS) entry which is preliminary data.</text>
</comment>
<dbReference type="SUPFAM" id="SSF54849">
    <property type="entry name" value="GroEL-intermediate domain like"/>
    <property type="match status" value="1"/>
</dbReference>
<dbReference type="Gene3D" id="3.50.7.10">
    <property type="entry name" value="GroEL"/>
    <property type="match status" value="1"/>
</dbReference>
<evidence type="ECO:0000256" key="2">
    <source>
        <dbReference type="ARBA" id="ARBA00023186"/>
    </source>
</evidence>
<dbReference type="SUPFAM" id="SSF52029">
    <property type="entry name" value="GroEL apical domain-like"/>
    <property type="match status" value="1"/>
</dbReference>
<comment type="similarity">
    <text evidence="1 3">Belongs to the chaperonin (HSP60) family.</text>
</comment>